<sequence length="42" mass="4664">MQSRPDSAGLPVISRSEETEKVLKKRAGRIQGKRKIVLKSGE</sequence>
<proteinExistence type="predicted"/>
<gene>
    <name evidence="1" type="ORF">HMPREF9141_1437</name>
</gene>
<evidence type="ECO:0000313" key="2">
    <source>
        <dbReference type="Proteomes" id="UP000005697"/>
    </source>
</evidence>
<dbReference type="EMBL" id="AEWX01000021">
    <property type="protein sequence ID" value="EGC19952.1"/>
    <property type="molecule type" value="Genomic_DNA"/>
</dbReference>
<reference evidence="1 2" key="1">
    <citation type="submission" date="2011-01" db="EMBL/GenBank/DDBJ databases">
        <authorList>
            <person name="Muzny D."/>
            <person name="Qin X."/>
            <person name="Deng J."/>
            <person name="Jiang H."/>
            <person name="Liu Y."/>
            <person name="Qu J."/>
            <person name="Song X.-Z."/>
            <person name="Zhang L."/>
            <person name="Thornton R."/>
            <person name="Coyle M."/>
            <person name="Francisco L."/>
            <person name="Jackson L."/>
            <person name="Javaid M."/>
            <person name="Korchina V."/>
            <person name="Kovar C."/>
            <person name="Mata R."/>
            <person name="Mathew T."/>
            <person name="Ngo R."/>
            <person name="Nguyen L."/>
            <person name="Nguyen N."/>
            <person name="Okwuonu G."/>
            <person name="Ongeri F."/>
            <person name="Pham C."/>
            <person name="Simmons D."/>
            <person name="Wilczek-Boney K."/>
            <person name="Hale W."/>
            <person name="Jakkamsetti A."/>
            <person name="Pham P."/>
            <person name="Ruth R."/>
            <person name="San Lucas F."/>
            <person name="Warren J."/>
            <person name="Zhang J."/>
            <person name="Zhao Z."/>
            <person name="Zhou C."/>
            <person name="Zhu D."/>
            <person name="Lee S."/>
            <person name="Bess C."/>
            <person name="Blankenburg K."/>
            <person name="Forbes L."/>
            <person name="Fu Q."/>
            <person name="Gubbala S."/>
            <person name="Hirani K."/>
            <person name="Jayaseelan J.C."/>
            <person name="Lara F."/>
            <person name="Munidasa M."/>
            <person name="Palculict T."/>
            <person name="Patil S."/>
            <person name="Pu L.-L."/>
            <person name="Saada N."/>
            <person name="Tang L."/>
            <person name="Weissenberger G."/>
            <person name="Zhu Y."/>
            <person name="Hemphill L."/>
            <person name="Shang Y."/>
            <person name="Youmans B."/>
            <person name="Ayvaz T."/>
            <person name="Ross M."/>
            <person name="Santibanez J."/>
            <person name="Aqrawi P."/>
            <person name="Gross S."/>
            <person name="Joshi V."/>
            <person name="Fowler G."/>
            <person name="Nazareth L."/>
            <person name="Reid J."/>
            <person name="Worley K."/>
            <person name="Petrosino J."/>
            <person name="Highlander S."/>
            <person name="Gibbs R."/>
        </authorList>
    </citation>
    <scope>NUCLEOTIDE SEQUENCE [LARGE SCALE GENOMIC DNA]</scope>
    <source>
        <strain evidence="1 2">DSM 16608</strain>
    </source>
</reference>
<comment type="caution">
    <text evidence="1">The sequence shown here is derived from an EMBL/GenBank/DDBJ whole genome shotgun (WGS) entry which is preliminary data.</text>
</comment>
<protein>
    <submittedName>
        <fullName evidence="1">Uncharacterized protein</fullName>
    </submittedName>
</protein>
<dbReference type="HOGENOM" id="CLU_3255855_0_0_10"/>
<dbReference type="AlphaFoldDB" id="F0F770"/>
<evidence type="ECO:0000313" key="1">
    <source>
        <dbReference type="EMBL" id="EGC19952.1"/>
    </source>
</evidence>
<keyword evidence="2" id="KW-1185">Reference proteome</keyword>
<organism evidence="1 2">
    <name type="scientific">Prevotella multiformis DSM 16608</name>
    <dbReference type="NCBI Taxonomy" id="888743"/>
    <lineage>
        <taxon>Bacteria</taxon>
        <taxon>Pseudomonadati</taxon>
        <taxon>Bacteroidota</taxon>
        <taxon>Bacteroidia</taxon>
        <taxon>Bacteroidales</taxon>
        <taxon>Prevotellaceae</taxon>
        <taxon>Prevotella</taxon>
    </lineage>
</organism>
<dbReference type="Proteomes" id="UP000005697">
    <property type="component" value="Unassembled WGS sequence"/>
</dbReference>
<name>F0F770_9BACT</name>
<accession>F0F770</accession>
<dbReference type="STRING" id="888743.HMPREF9141_1437"/>